<organism evidence="14 15">
    <name type="scientific">Dimorphilus gyrociliatus</name>
    <dbReference type="NCBI Taxonomy" id="2664684"/>
    <lineage>
        <taxon>Eukaryota</taxon>
        <taxon>Metazoa</taxon>
        <taxon>Spiralia</taxon>
        <taxon>Lophotrochozoa</taxon>
        <taxon>Annelida</taxon>
        <taxon>Polychaeta</taxon>
        <taxon>Polychaeta incertae sedis</taxon>
        <taxon>Dinophilidae</taxon>
        <taxon>Dimorphilus</taxon>
    </lineage>
</organism>
<dbReference type="GO" id="GO:0006168">
    <property type="term" value="P:adenine salvage"/>
    <property type="evidence" value="ECO:0007669"/>
    <property type="project" value="InterPro"/>
</dbReference>
<dbReference type="HAMAP" id="MF_00004">
    <property type="entry name" value="Aden_phosphoribosyltr"/>
    <property type="match status" value="1"/>
</dbReference>
<evidence type="ECO:0000256" key="4">
    <source>
        <dbReference type="ARBA" id="ARBA00004659"/>
    </source>
</evidence>
<dbReference type="NCBIfam" id="NF002636">
    <property type="entry name" value="PRK02304.1-5"/>
    <property type="match status" value="1"/>
</dbReference>
<comment type="catalytic activity">
    <reaction evidence="1">
        <text>AMP + diphosphate = 5-phospho-alpha-D-ribose 1-diphosphate + adenine</text>
        <dbReference type="Rhea" id="RHEA:16609"/>
        <dbReference type="ChEBI" id="CHEBI:16708"/>
        <dbReference type="ChEBI" id="CHEBI:33019"/>
        <dbReference type="ChEBI" id="CHEBI:58017"/>
        <dbReference type="ChEBI" id="CHEBI:456215"/>
        <dbReference type="EC" id="2.4.2.7"/>
    </reaction>
</comment>
<comment type="subcellular location">
    <subcellularLocation>
        <location evidence="3">Cytoplasm</location>
    </subcellularLocation>
</comment>
<dbReference type="PANTHER" id="PTHR32315:SF3">
    <property type="entry name" value="ADENINE PHOSPHORIBOSYLTRANSFERASE"/>
    <property type="match status" value="1"/>
</dbReference>
<comment type="subunit">
    <text evidence="6">Homodimer.</text>
</comment>
<evidence type="ECO:0000256" key="10">
    <source>
        <dbReference type="ARBA" id="ARBA00022676"/>
    </source>
</evidence>
<dbReference type="GO" id="GO:0044209">
    <property type="term" value="P:AMP salvage"/>
    <property type="evidence" value="ECO:0007669"/>
    <property type="project" value="UniProtKB-UniPathway"/>
</dbReference>
<dbReference type="GO" id="GO:0002055">
    <property type="term" value="F:adenine binding"/>
    <property type="evidence" value="ECO:0007669"/>
    <property type="project" value="TreeGrafter"/>
</dbReference>
<evidence type="ECO:0000313" key="14">
    <source>
        <dbReference type="EMBL" id="CAD5112068.1"/>
    </source>
</evidence>
<accession>A0A7I8V6W4</accession>
<keyword evidence="11" id="KW-0808">Transferase</keyword>
<evidence type="ECO:0000256" key="11">
    <source>
        <dbReference type="ARBA" id="ARBA00022679"/>
    </source>
</evidence>
<dbReference type="GO" id="GO:0006166">
    <property type="term" value="P:purine ribonucleoside salvage"/>
    <property type="evidence" value="ECO:0007669"/>
    <property type="project" value="UniProtKB-KW"/>
</dbReference>
<evidence type="ECO:0000256" key="7">
    <source>
        <dbReference type="ARBA" id="ARBA00011893"/>
    </source>
</evidence>
<comment type="similarity">
    <text evidence="5">Belongs to the purine/pyrimidine phosphoribosyltransferase family.</text>
</comment>
<evidence type="ECO:0000256" key="3">
    <source>
        <dbReference type="ARBA" id="ARBA00004496"/>
    </source>
</evidence>
<comment type="pathway">
    <text evidence="4">Purine metabolism; AMP biosynthesis via salvage pathway; AMP from adenine: step 1/1.</text>
</comment>
<dbReference type="InterPro" id="IPR005764">
    <property type="entry name" value="Ade_phspho_trans"/>
</dbReference>
<evidence type="ECO:0000256" key="8">
    <source>
        <dbReference type="ARBA" id="ARBA00017366"/>
    </source>
</evidence>
<keyword evidence="10" id="KW-0328">Glycosyltransferase</keyword>
<dbReference type="GO" id="GO:0005737">
    <property type="term" value="C:cytoplasm"/>
    <property type="evidence" value="ECO:0007669"/>
    <property type="project" value="UniProtKB-SubCell"/>
</dbReference>
<comment type="function">
    <text evidence="2">Catalyzes a salvage reaction resulting in the formation of AMP, that is energically less costly than de novo synthesis.</text>
</comment>
<dbReference type="InterPro" id="IPR029057">
    <property type="entry name" value="PRTase-like"/>
</dbReference>
<evidence type="ECO:0000256" key="5">
    <source>
        <dbReference type="ARBA" id="ARBA00008391"/>
    </source>
</evidence>
<dbReference type="InterPro" id="IPR000836">
    <property type="entry name" value="PRTase_dom"/>
</dbReference>
<evidence type="ECO:0000259" key="13">
    <source>
        <dbReference type="Pfam" id="PF00156"/>
    </source>
</evidence>
<dbReference type="EC" id="2.4.2.7" evidence="7"/>
<dbReference type="FunFam" id="3.40.50.2020:FF:000004">
    <property type="entry name" value="Adenine phosphoribosyltransferase"/>
    <property type="match status" value="1"/>
</dbReference>
<dbReference type="PANTHER" id="PTHR32315">
    <property type="entry name" value="ADENINE PHOSPHORIBOSYLTRANSFERASE"/>
    <property type="match status" value="1"/>
</dbReference>
<dbReference type="UniPathway" id="UPA00588">
    <property type="reaction ID" value="UER00646"/>
</dbReference>
<dbReference type="SUPFAM" id="SSF53271">
    <property type="entry name" value="PRTase-like"/>
    <property type="match status" value="1"/>
</dbReference>
<evidence type="ECO:0000313" key="15">
    <source>
        <dbReference type="Proteomes" id="UP000549394"/>
    </source>
</evidence>
<dbReference type="AlphaFoldDB" id="A0A7I8V6W4"/>
<dbReference type="NCBIfam" id="NF002634">
    <property type="entry name" value="PRK02304.1-3"/>
    <property type="match status" value="1"/>
</dbReference>
<proteinExistence type="inferred from homology"/>
<gene>
    <name evidence="14" type="ORF">DGYR_LOCUS1273</name>
</gene>
<dbReference type="Pfam" id="PF00156">
    <property type="entry name" value="Pribosyltran"/>
    <property type="match status" value="1"/>
</dbReference>
<evidence type="ECO:0000256" key="9">
    <source>
        <dbReference type="ARBA" id="ARBA00022490"/>
    </source>
</evidence>
<reference evidence="14 15" key="1">
    <citation type="submission" date="2020-08" db="EMBL/GenBank/DDBJ databases">
        <authorList>
            <person name="Hejnol A."/>
        </authorList>
    </citation>
    <scope>NUCLEOTIDE SEQUENCE [LARGE SCALE GENOMIC DNA]</scope>
</reference>
<dbReference type="OrthoDB" id="363185at2759"/>
<sequence length="181" mass="19703">MASREEKIQLLKDNIGAIQDFPIKGILFRDIFTIFLEPKILQACIDIMIDTVKECSKDIGGIVGLDARGFLFGPSIALALKVPFIPVRKAGKLPGETIKESYDLEYGSNTVEIQKNSIKPGQRLLIVDDLLATGGTLKAACNLIEKVGGITDSCLVLIELTALKGRENVPSKVVSLIKYDD</sequence>
<dbReference type="GO" id="GO:0003999">
    <property type="term" value="F:adenine phosphoribosyltransferase activity"/>
    <property type="evidence" value="ECO:0007669"/>
    <property type="project" value="UniProtKB-EC"/>
</dbReference>
<dbReference type="CDD" id="cd06223">
    <property type="entry name" value="PRTases_typeI"/>
    <property type="match status" value="1"/>
</dbReference>
<dbReference type="InterPro" id="IPR050054">
    <property type="entry name" value="UPRTase/APRTase"/>
</dbReference>
<evidence type="ECO:0000256" key="2">
    <source>
        <dbReference type="ARBA" id="ARBA00003968"/>
    </source>
</evidence>
<keyword evidence="15" id="KW-1185">Reference proteome</keyword>
<dbReference type="Proteomes" id="UP000549394">
    <property type="component" value="Unassembled WGS sequence"/>
</dbReference>
<dbReference type="GO" id="GO:0016208">
    <property type="term" value="F:AMP binding"/>
    <property type="evidence" value="ECO:0007669"/>
    <property type="project" value="TreeGrafter"/>
</dbReference>
<evidence type="ECO:0000256" key="6">
    <source>
        <dbReference type="ARBA" id="ARBA00011738"/>
    </source>
</evidence>
<protein>
    <recommendedName>
        <fullName evidence="8">Adenine phosphoribosyltransferase</fullName>
        <ecNumber evidence="7">2.4.2.7</ecNumber>
    </recommendedName>
</protein>
<evidence type="ECO:0000256" key="12">
    <source>
        <dbReference type="ARBA" id="ARBA00022726"/>
    </source>
</evidence>
<keyword evidence="12" id="KW-0660">Purine salvage</keyword>
<keyword evidence="9" id="KW-0963">Cytoplasm</keyword>
<evidence type="ECO:0000256" key="1">
    <source>
        <dbReference type="ARBA" id="ARBA00000868"/>
    </source>
</evidence>
<comment type="caution">
    <text evidence="14">The sequence shown here is derived from an EMBL/GenBank/DDBJ whole genome shotgun (WGS) entry which is preliminary data.</text>
</comment>
<name>A0A7I8V6W4_9ANNE</name>
<dbReference type="NCBIfam" id="TIGR01090">
    <property type="entry name" value="apt"/>
    <property type="match status" value="1"/>
</dbReference>
<dbReference type="EMBL" id="CAJFCJ010000002">
    <property type="protein sequence ID" value="CAD5112068.1"/>
    <property type="molecule type" value="Genomic_DNA"/>
</dbReference>
<dbReference type="Gene3D" id="3.40.50.2020">
    <property type="match status" value="1"/>
</dbReference>
<feature type="domain" description="Phosphoribosyltransferase" evidence="13">
    <location>
        <begin position="38"/>
        <end position="151"/>
    </location>
</feature>